<evidence type="ECO:0000256" key="1">
    <source>
        <dbReference type="ARBA" id="ARBA00004651"/>
    </source>
</evidence>
<protein>
    <submittedName>
        <fullName evidence="12">Methyl-accepting chemotaxis protein</fullName>
    </submittedName>
</protein>
<gene>
    <name evidence="12" type="ORF">SAMN04488500_1118</name>
</gene>
<dbReference type="PANTHER" id="PTHR32089:SF112">
    <property type="entry name" value="LYSOZYME-LIKE PROTEIN-RELATED"/>
    <property type="match status" value="1"/>
</dbReference>
<organism evidence="12 13">
    <name type="scientific">Sporomusa malonica</name>
    <dbReference type="NCBI Taxonomy" id="112901"/>
    <lineage>
        <taxon>Bacteria</taxon>
        <taxon>Bacillati</taxon>
        <taxon>Bacillota</taxon>
        <taxon>Negativicutes</taxon>
        <taxon>Selenomonadales</taxon>
        <taxon>Sporomusaceae</taxon>
        <taxon>Sporomusa</taxon>
    </lineage>
</organism>
<evidence type="ECO:0000256" key="4">
    <source>
        <dbReference type="ARBA" id="ARBA00022692"/>
    </source>
</evidence>
<dbReference type="PANTHER" id="PTHR32089">
    <property type="entry name" value="METHYL-ACCEPTING CHEMOTAXIS PROTEIN MCPB"/>
    <property type="match status" value="1"/>
</dbReference>
<dbReference type="Gene3D" id="1.10.287.950">
    <property type="entry name" value="Methyl-accepting chemotaxis protein"/>
    <property type="match status" value="1"/>
</dbReference>
<dbReference type="SUPFAM" id="SSF103190">
    <property type="entry name" value="Sensory domain-like"/>
    <property type="match status" value="1"/>
</dbReference>
<keyword evidence="5" id="KW-1133">Transmembrane helix</keyword>
<evidence type="ECO:0000256" key="6">
    <source>
        <dbReference type="ARBA" id="ARBA00023136"/>
    </source>
</evidence>
<name>A0A1W2CNG4_9FIRM</name>
<keyword evidence="7 9" id="KW-0807">Transducer</keyword>
<dbReference type="Pfam" id="PF02743">
    <property type="entry name" value="dCache_1"/>
    <property type="match status" value="1"/>
</dbReference>
<dbReference type="AlphaFoldDB" id="A0A1W2CNG4"/>
<dbReference type="SMART" id="SM00283">
    <property type="entry name" value="MA"/>
    <property type="match status" value="1"/>
</dbReference>
<dbReference type="CDD" id="cd11386">
    <property type="entry name" value="MCP_signal"/>
    <property type="match status" value="1"/>
</dbReference>
<keyword evidence="4" id="KW-0812">Transmembrane</keyword>
<dbReference type="InterPro" id="IPR033479">
    <property type="entry name" value="dCache_1"/>
</dbReference>
<dbReference type="InterPro" id="IPR004089">
    <property type="entry name" value="MCPsignal_dom"/>
</dbReference>
<accession>A0A1W2CNG4</accession>
<evidence type="ECO:0000256" key="9">
    <source>
        <dbReference type="PROSITE-ProRule" id="PRU00284"/>
    </source>
</evidence>
<reference evidence="12 13" key="1">
    <citation type="submission" date="2017-04" db="EMBL/GenBank/DDBJ databases">
        <authorList>
            <person name="Afonso C.L."/>
            <person name="Miller P.J."/>
            <person name="Scott M.A."/>
            <person name="Spackman E."/>
            <person name="Goraichik I."/>
            <person name="Dimitrov K.M."/>
            <person name="Suarez D.L."/>
            <person name="Swayne D.E."/>
        </authorList>
    </citation>
    <scope>NUCLEOTIDE SEQUENCE [LARGE SCALE GENOMIC DNA]</scope>
    <source>
        <strain evidence="12 13">DSM 5090</strain>
    </source>
</reference>
<keyword evidence="13" id="KW-1185">Reference proteome</keyword>
<dbReference type="CDD" id="cd06225">
    <property type="entry name" value="HAMP"/>
    <property type="match status" value="1"/>
</dbReference>
<dbReference type="GO" id="GO:0006935">
    <property type="term" value="P:chemotaxis"/>
    <property type="evidence" value="ECO:0007669"/>
    <property type="project" value="UniProtKB-KW"/>
</dbReference>
<dbReference type="RefSeq" id="WP_084576262.1">
    <property type="nucleotide sequence ID" value="NZ_CP155572.1"/>
</dbReference>
<keyword evidence="3" id="KW-0145">Chemotaxis</keyword>
<keyword evidence="2" id="KW-1003">Cell membrane</keyword>
<evidence type="ECO:0000259" key="11">
    <source>
        <dbReference type="PROSITE" id="PS50885"/>
    </source>
</evidence>
<dbReference type="CDD" id="cd12914">
    <property type="entry name" value="PDC1_DGC_like"/>
    <property type="match status" value="1"/>
</dbReference>
<dbReference type="FunFam" id="1.10.287.950:FF:000001">
    <property type="entry name" value="Methyl-accepting chemotaxis sensory transducer"/>
    <property type="match status" value="1"/>
</dbReference>
<dbReference type="Pfam" id="PF00672">
    <property type="entry name" value="HAMP"/>
    <property type="match status" value="1"/>
</dbReference>
<dbReference type="SUPFAM" id="SSF58104">
    <property type="entry name" value="Methyl-accepting chemotaxis protein (MCP) signaling domain"/>
    <property type="match status" value="1"/>
</dbReference>
<dbReference type="PROSITE" id="PS50885">
    <property type="entry name" value="HAMP"/>
    <property type="match status" value="1"/>
</dbReference>
<evidence type="ECO:0000256" key="2">
    <source>
        <dbReference type="ARBA" id="ARBA00022475"/>
    </source>
</evidence>
<dbReference type="Gene3D" id="3.30.450.20">
    <property type="entry name" value="PAS domain"/>
    <property type="match status" value="1"/>
</dbReference>
<comment type="similarity">
    <text evidence="8">Belongs to the methyl-accepting chemotaxis (MCP) protein family.</text>
</comment>
<dbReference type="STRING" id="112901.SAMN04488500_1118"/>
<dbReference type="InterPro" id="IPR003660">
    <property type="entry name" value="HAMP_dom"/>
</dbReference>
<dbReference type="CDD" id="cd12912">
    <property type="entry name" value="PDC2_MCP_like"/>
    <property type="match status" value="1"/>
</dbReference>
<dbReference type="Proteomes" id="UP000192738">
    <property type="component" value="Unassembled WGS sequence"/>
</dbReference>
<evidence type="ECO:0000259" key="10">
    <source>
        <dbReference type="PROSITE" id="PS50111"/>
    </source>
</evidence>
<evidence type="ECO:0000256" key="3">
    <source>
        <dbReference type="ARBA" id="ARBA00022500"/>
    </source>
</evidence>
<dbReference type="OrthoDB" id="9760371at2"/>
<evidence type="ECO:0000256" key="5">
    <source>
        <dbReference type="ARBA" id="ARBA00022989"/>
    </source>
</evidence>
<dbReference type="GO" id="GO:0007165">
    <property type="term" value="P:signal transduction"/>
    <property type="evidence" value="ECO:0007669"/>
    <property type="project" value="UniProtKB-KW"/>
</dbReference>
<feature type="domain" description="Methyl-accepting transducer" evidence="10">
    <location>
        <begin position="370"/>
        <end position="641"/>
    </location>
</feature>
<proteinExistence type="inferred from homology"/>
<evidence type="ECO:0000313" key="12">
    <source>
        <dbReference type="EMBL" id="SMC86412.1"/>
    </source>
</evidence>
<comment type="subcellular location">
    <subcellularLocation>
        <location evidence="1">Cell membrane</location>
        <topology evidence="1">Multi-pass membrane protein</topology>
    </subcellularLocation>
</comment>
<dbReference type="Gene3D" id="6.10.340.10">
    <property type="match status" value="1"/>
</dbReference>
<keyword evidence="6" id="KW-0472">Membrane</keyword>
<dbReference type="EMBL" id="FWXI01000011">
    <property type="protein sequence ID" value="SMC86412.1"/>
    <property type="molecule type" value="Genomic_DNA"/>
</dbReference>
<feature type="domain" description="HAMP" evidence="11">
    <location>
        <begin position="298"/>
        <end position="351"/>
    </location>
</feature>
<dbReference type="InterPro" id="IPR029151">
    <property type="entry name" value="Sensor-like_sf"/>
</dbReference>
<sequence length="656" mass="69447">MKIKAKLTVMICGLLVLSLGILGAINYWQAYKLITSDAEQELAASAALAASEVGLWFEARKAETLTLANSPILQEDRATAIAYLTEEGKKNKIYSRFFIVDDQGNAAYTNGSSANLSDREFYQKVMASGAAFIADPVVSKVDGKMVVVIAVPLQKDGKTIGMLGGTVTVDDLIKKVVAFKTGVTGHAYVIQGSGLVIMHPDKELVMKANLLTGQDVDTKLRALTERMIGGEKGTAQYTFQGIAKYLAYAPVTGTSWSLAVNIPVTEVLSKLDSFKLGFFTTLGIVLILASAISFLFSRTLAKPLQNLSAMAESIARGDLDIPEARVNSKDELGMLAAAFNTMTANTRSIIRQVMQSAEQVAAASEQLTASAEQSADAAAHVAGVIGEVTLDTGNQRKDLKDTATVVEELSEQIREVAGGAQAAASLAEQTSVKIVTGRQAVEQTVNQMNSIEKATASVQQAIERLAASSAQIGEIVNVIASIAGQTNLLALNAAIEAARAGEQGRGFAVVADEVRKLAEQTQEAAKQITSLIGENHSNSTNAVALMNAGTSDVQQGITLVNNAGNSFGEIALLVSKVSDQVRDMSSSIREMANGSAQIVTKVRVVEQAGNRVDERTQTVSAATQEQSATMEEIASSSHNLARLSEELHNAVNSFRL</sequence>
<evidence type="ECO:0000313" key="13">
    <source>
        <dbReference type="Proteomes" id="UP000192738"/>
    </source>
</evidence>
<dbReference type="Pfam" id="PF00015">
    <property type="entry name" value="MCPsignal"/>
    <property type="match status" value="1"/>
</dbReference>
<dbReference type="PROSITE" id="PS50111">
    <property type="entry name" value="CHEMOTAXIS_TRANSDUC_2"/>
    <property type="match status" value="1"/>
</dbReference>
<evidence type="ECO:0000256" key="7">
    <source>
        <dbReference type="ARBA" id="ARBA00023224"/>
    </source>
</evidence>
<evidence type="ECO:0000256" key="8">
    <source>
        <dbReference type="ARBA" id="ARBA00029447"/>
    </source>
</evidence>
<dbReference type="SMART" id="SM00304">
    <property type="entry name" value="HAMP"/>
    <property type="match status" value="1"/>
</dbReference>
<dbReference type="GO" id="GO:0005886">
    <property type="term" value="C:plasma membrane"/>
    <property type="evidence" value="ECO:0007669"/>
    <property type="project" value="UniProtKB-SubCell"/>
</dbReference>